<dbReference type="GO" id="GO:0080043">
    <property type="term" value="F:quercetin 3-O-glucosyltransferase activity"/>
    <property type="evidence" value="ECO:0007669"/>
    <property type="project" value="TreeGrafter"/>
</dbReference>
<sequence length="207" mass="23339">GHIVPMMVFAQKLAAASNVIVTFVNTHDSQARMSKASSLPSNIRFVQISDGLPVDYDRSANFDQFTRSVDNMGDALTDLITELQKSDTPISCVIADSFLPWTFDVARKFHLPWVFFWTQSVAAYVFYTHLHQLISNGHFPPKKSDKIEYIAGLPTLQHEDLPSFIQTGDASDFVLQLIFRQFELVDKADWIVGNTIYELESEAADSM</sequence>
<evidence type="ECO:0000313" key="3">
    <source>
        <dbReference type="EMBL" id="KAH9302838.1"/>
    </source>
</evidence>
<gene>
    <name evidence="3" type="ORF">KI387_014421</name>
</gene>
<comment type="similarity">
    <text evidence="1">Belongs to the UDP-glycosyltransferase family.</text>
</comment>
<feature type="non-terminal residue" evidence="3">
    <location>
        <position position="207"/>
    </location>
</feature>
<keyword evidence="4" id="KW-1185">Reference proteome</keyword>
<evidence type="ECO:0000313" key="4">
    <source>
        <dbReference type="Proteomes" id="UP000824469"/>
    </source>
</evidence>
<evidence type="ECO:0000256" key="1">
    <source>
        <dbReference type="ARBA" id="ARBA00009995"/>
    </source>
</evidence>
<dbReference type="SUPFAM" id="SSF53756">
    <property type="entry name" value="UDP-Glycosyltransferase/glycogen phosphorylase"/>
    <property type="match status" value="1"/>
</dbReference>
<dbReference type="Proteomes" id="UP000824469">
    <property type="component" value="Unassembled WGS sequence"/>
</dbReference>
<dbReference type="Gene3D" id="3.40.50.2000">
    <property type="entry name" value="Glycogen Phosphorylase B"/>
    <property type="match status" value="1"/>
</dbReference>
<protein>
    <submittedName>
        <fullName evidence="3">Uncharacterized protein</fullName>
    </submittedName>
</protein>
<reference evidence="3 4" key="1">
    <citation type="journal article" date="2021" name="Nat. Plants">
        <title>The Taxus genome provides insights into paclitaxel biosynthesis.</title>
        <authorList>
            <person name="Xiong X."/>
            <person name="Gou J."/>
            <person name="Liao Q."/>
            <person name="Li Y."/>
            <person name="Zhou Q."/>
            <person name="Bi G."/>
            <person name="Li C."/>
            <person name="Du R."/>
            <person name="Wang X."/>
            <person name="Sun T."/>
            <person name="Guo L."/>
            <person name="Liang H."/>
            <person name="Lu P."/>
            <person name="Wu Y."/>
            <person name="Zhang Z."/>
            <person name="Ro D.K."/>
            <person name="Shang Y."/>
            <person name="Huang S."/>
            <person name="Yan J."/>
        </authorList>
    </citation>
    <scope>NUCLEOTIDE SEQUENCE [LARGE SCALE GENOMIC DNA]</scope>
    <source>
        <strain evidence="3">Ta-2019</strain>
    </source>
</reference>
<feature type="non-terminal residue" evidence="3">
    <location>
        <position position="1"/>
    </location>
</feature>
<accession>A0AA38CU58</accession>
<dbReference type="PANTHER" id="PTHR11926:SF1494">
    <property type="entry name" value="FLAVONOL 3-O-GLUCOSYLTRANSFERASE UGT76E12-RELATED"/>
    <property type="match status" value="1"/>
</dbReference>
<dbReference type="PANTHER" id="PTHR11926">
    <property type="entry name" value="GLUCOSYL/GLUCURONOSYL TRANSFERASES"/>
    <property type="match status" value="1"/>
</dbReference>
<dbReference type="GO" id="GO:0080044">
    <property type="term" value="F:quercetin 7-O-glucosyltransferase activity"/>
    <property type="evidence" value="ECO:0007669"/>
    <property type="project" value="TreeGrafter"/>
</dbReference>
<evidence type="ECO:0000256" key="2">
    <source>
        <dbReference type="ARBA" id="ARBA00022676"/>
    </source>
</evidence>
<name>A0AA38CU58_TAXCH</name>
<comment type="caution">
    <text evidence="3">The sequence shown here is derived from an EMBL/GenBank/DDBJ whole genome shotgun (WGS) entry which is preliminary data.</text>
</comment>
<organism evidence="3 4">
    <name type="scientific">Taxus chinensis</name>
    <name type="common">Chinese yew</name>
    <name type="synonym">Taxus wallichiana var. chinensis</name>
    <dbReference type="NCBI Taxonomy" id="29808"/>
    <lineage>
        <taxon>Eukaryota</taxon>
        <taxon>Viridiplantae</taxon>
        <taxon>Streptophyta</taxon>
        <taxon>Embryophyta</taxon>
        <taxon>Tracheophyta</taxon>
        <taxon>Spermatophyta</taxon>
        <taxon>Pinopsida</taxon>
        <taxon>Pinidae</taxon>
        <taxon>Conifers II</taxon>
        <taxon>Cupressales</taxon>
        <taxon>Taxaceae</taxon>
        <taxon>Taxus</taxon>
    </lineage>
</organism>
<proteinExistence type="inferred from homology"/>
<dbReference type="EMBL" id="JAHRHJ020000009">
    <property type="protein sequence ID" value="KAH9302838.1"/>
    <property type="molecule type" value="Genomic_DNA"/>
</dbReference>
<dbReference type="AlphaFoldDB" id="A0AA38CU58"/>
<dbReference type="OMA" id="IMKAHSH"/>
<keyword evidence="2" id="KW-0328">Glycosyltransferase</keyword>
<keyword evidence="2" id="KW-0808">Transferase</keyword>